<sequence>MKQIRAHPQKGCLCTSGKEAMEAKIPRMERINSQEYPEAAL</sequence>
<evidence type="ECO:0000313" key="2">
    <source>
        <dbReference type="Proteomes" id="UP000252519"/>
    </source>
</evidence>
<evidence type="ECO:0000313" key="1">
    <source>
        <dbReference type="EMBL" id="RCN44154.1"/>
    </source>
</evidence>
<name>A0A368GIF2_ANCCA</name>
<gene>
    <name evidence="1" type="ORF">ANCCAN_09842</name>
</gene>
<keyword evidence="2" id="KW-1185">Reference proteome</keyword>
<comment type="caution">
    <text evidence="1">The sequence shown here is derived from an EMBL/GenBank/DDBJ whole genome shotgun (WGS) entry which is preliminary data.</text>
</comment>
<dbReference type="AlphaFoldDB" id="A0A368GIF2"/>
<accession>A0A368GIF2</accession>
<protein>
    <submittedName>
        <fullName evidence="1">Uncharacterized protein</fullName>
    </submittedName>
</protein>
<dbReference type="EMBL" id="JOJR01000137">
    <property type="protein sequence ID" value="RCN44154.1"/>
    <property type="molecule type" value="Genomic_DNA"/>
</dbReference>
<organism evidence="1 2">
    <name type="scientific">Ancylostoma caninum</name>
    <name type="common">Dog hookworm</name>
    <dbReference type="NCBI Taxonomy" id="29170"/>
    <lineage>
        <taxon>Eukaryota</taxon>
        <taxon>Metazoa</taxon>
        <taxon>Ecdysozoa</taxon>
        <taxon>Nematoda</taxon>
        <taxon>Chromadorea</taxon>
        <taxon>Rhabditida</taxon>
        <taxon>Rhabditina</taxon>
        <taxon>Rhabditomorpha</taxon>
        <taxon>Strongyloidea</taxon>
        <taxon>Ancylostomatidae</taxon>
        <taxon>Ancylostomatinae</taxon>
        <taxon>Ancylostoma</taxon>
    </lineage>
</organism>
<dbReference type="Proteomes" id="UP000252519">
    <property type="component" value="Unassembled WGS sequence"/>
</dbReference>
<reference evidence="1 2" key="1">
    <citation type="submission" date="2014-10" db="EMBL/GenBank/DDBJ databases">
        <title>Draft genome of the hookworm Ancylostoma caninum.</title>
        <authorList>
            <person name="Mitreva M."/>
        </authorList>
    </citation>
    <scope>NUCLEOTIDE SEQUENCE [LARGE SCALE GENOMIC DNA]</scope>
    <source>
        <strain evidence="1 2">Baltimore</strain>
    </source>
</reference>
<proteinExistence type="predicted"/>